<feature type="compositionally biased region" description="Polar residues" evidence="1">
    <location>
        <begin position="25"/>
        <end position="44"/>
    </location>
</feature>
<accession>A0AAN6VYZ6</accession>
<evidence type="ECO:0000313" key="3">
    <source>
        <dbReference type="Proteomes" id="UP001302321"/>
    </source>
</evidence>
<organism evidence="2 3">
    <name type="scientific">Triangularia setosa</name>
    <dbReference type="NCBI Taxonomy" id="2587417"/>
    <lineage>
        <taxon>Eukaryota</taxon>
        <taxon>Fungi</taxon>
        <taxon>Dikarya</taxon>
        <taxon>Ascomycota</taxon>
        <taxon>Pezizomycotina</taxon>
        <taxon>Sordariomycetes</taxon>
        <taxon>Sordariomycetidae</taxon>
        <taxon>Sordariales</taxon>
        <taxon>Podosporaceae</taxon>
        <taxon>Triangularia</taxon>
    </lineage>
</organism>
<feature type="compositionally biased region" description="Low complexity" evidence="1">
    <location>
        <begin position="50"/>
        <end position="61"/>
    </location>
</feature>
<dbReference type="Proteomes" id="UP001302321">
    <property type="component" value="Unassembled WGS sequence"/>
</dbReference>
<evidence type="ECO:0000256" key="1">
    <source>
        <dbReference type="SAM" id="MobiDB-lite"/>
    </source>
</evidence>
<comment type="caution">
    <text evidence="2">The sequence shown here is derived from an EMBL/GenBank/DDBJ whole genome shotgun (WGS) entry which is preliminary data.</text>
</comment>
<sequence length="105" mass="11701">MGNKSHASGTTNNSTNGFTLDSELSLKQSTLKESQSYYPESSTETKPKSSRLSRFLSKLQSPAVRAGSQLEEKDKEEEKRTGVKKKDNSENPYSSALVSDYRYVL</sequence>
<feature type="compositionally biased region" description="Low complexity" evidence="1">
    <location>
        <begin position="8"/>
        <end position="17"/>
    </location>
</feature>
<feature type="compositionally biased region" description="Basic and acidic residues" evidence="1">
    <location>
        <begin position="70"/>
        <end position="89"/>
    </location>
</feature>
<name>A0AAN6VYZ6_9PEZI</name>
<gene>
    <name evidence="2" type="ORF">QBC36DRAFT_339196</name>
</gene>
<keyword evidence="3" id="KW-1185">Reference proteome</keyword>
<proteinExistence type="predicted"/>
<reference evidence="2" key="1">
    <citation type="journal article" date="2023" name="Mol. Phylogenet. Evol.">
        <title>Genome-scale phylogeny and comparative genomics of the fungal order Sordariales.</title>
        <authorList>
            <person name="Hensen N."/>
            <person name="Bonometti L."/>
            <person name="Westerberg I."/>
            <person name="Brannstrom I.O."/>
            <person name="Guillou S."/>
            <person name="Cros-Aarteil S."/>
            <person name="Calhoun S."/>
            <person name="Haridas S."/>
            <person name="Kuo A."/>
            <person name="Mondo S."/>
            <person name="Pangilinan J."/>
            <person name="Riley R."/>
            <person name="LaButti K."/>
            <person name="Andreopoulos B."/>
            <person name="Lipzen A."/>
            <person name="Chen C."/>
            <person name="Yan M."/>
            <person name="Daum C."/>
            <person name="Ng V."/>
            <person name="Clum A."/>
            <person name="Steindorff A."/>
            <person name="Ohm R.A."/>
            <person name="Martin F."/>
            <person name="Silar P."/>
            <person name="Natvig D.O."/>
            <person name="Lalanne C."/>
            <person name="Gautier V."/>
            <person name="Ament-Velasquez S.L."/>
            <person name="Kruys A."/>
            <person name="Hutchinson M.I."/>
            <person name="Powell A.J."/>
            <person name="Barry K."/>
            <person name="Miller A.N."/>
            <person name="Grigoriev I.V."/>
            <person name="Debuchy R."/>
            <person name="Gladieux P."/>
            <person name="Hiltunen Thoren M."/>
            <person name="Johannesson H."/>
        </authorList>
    </citation>
    <scope>NUCLEOTIDE SEQUENCE</scope>
    <source>
        <strain evidence="2">CBS 892.96</strain>
    </source>
</reference>
<protein>
    <submittedName>
        <fullName evidence="2">Uncharacterized protein</fullName>
    </submittedName>
</protein>
<reference evidence="2" key="2">
    <citation type="submission" date="2023-05" db="EMBL/GenBank/DDBJ databases">
        <authorList>
            <consortium name="Lawrence Berkeley National Laboratory"/>
            <person name="Steindorff A."/>
            <person name="Hensen N."/>
            <person name="Bonometti L."/>
            <person name="Westerberg I."/>
            <person name="Brannstrom I.O."/>
            <person name="Guillou S."/>
            <person name="Cros-Aarteil S."/>
            <person name="Calhoun S."/>
            <person name="Haridas S."/>
            <person name="Kuo A."/>
            <person name="Mondo S."/>
            <person name="Pangilinan J."/>
            <person name="Riley R."/>
            <person name="Labutti K."/>
            <person name="Andreopoulos B."/>
            <person name="Lipzen A."/>
            <person name="Chen C."/>
            <person name="Yanf M."/>
            <person name="Daum C."/>
            <person name="Ng V."/>
            <person name="Clum A."/>
            <person name="Ohm R."/>
            <person name="Martin F."/>
            <person name="Silar P."/>
            <person name="Natvig D."/>
            <person name="Lalanne C."/>
            <person name="Gautier V."/>
            <person name="Ament-Velasquez S.L."/>
            <person name="Kruys A."/>
            <person name="Hutchinson M.I."/>
            <person name="Powell A.J."/>
            <person name="Barry K."/>
            <person name="Miller A.N."/>
            <person name="Grigoriev I.V."/>
            <person name="Debuchy R."/>
            <person name="Gladieux P."/>
            <person name="Thoren M.H."/>
            <person name="Johannesson H."/>
        </authorList>
    </citation>
    <scope>NUCLEOTIDE SEQUENCE</scope>
    <source>
        <strain evidence="2">CBS 892.96</strain>
    </source>
</reference>
<dbReference type="AlphaFoldDB" id="A0AAN6VYZ6"/>
<evidence type="ECO:0000313" key="2">
    <source>
        <dbReference type="EMBL" id="KAK4171838.1"/>
    </source>
</evidence>
<dbReference type="EMBL" id="MU866498">
    <property type="protein sequence ID" value="KAK4171838.1"/>
    <property type="molecule type" value="Genomic_DNA"/>
</dbReference>
<feature type="region of interest" description="Disordered" evidence="1">
    <location>
        <begin position="1"/>
        <end position="105"/>
    </location>
</feature>